<dbReference type="EMBL" id="CP024769">
    <property type="protein sequence ID" value="QGY31891.1"/>
    <property type="molecule type" value="Genomic_DNA"/>
</dbReference>
<evidence type="ECO:0000313" key="3">
    <source>
        <dbReference type="Proteomes" id="UP000502005"/>
    </source>
</evidence>
<protein>
    <submittedName>
        <fullName evidence="2">Uncharacterized protein</fullName>
    </submittedName>
</protein>
<feature type="coiled-coil region" evidence="1">
    <location>
        <begin position="928"/>
        <end position="958"/>
    </location>
</feature>
<geneLocation type="plasmid" evidence="3">
    <name>pne1a</name>
</geneLocation>
<organism evidence="2 3">
    <name type="scientific">Pantoea cypripedii</name>
    <name type="common">Pectobacterium cypripedii</name>
    <name type="synonym">Erwinia cypripedii</name>
    <dbReference type="NCBI Taxonomy" id="55209"/>
    <lineage>
        <taxon>Bacteria</taxon>
        <taxon>Pseudomonadati</taxon>
        <taxon>Pseudomonadota</taxon>
        <taxon>Gammaproteobacteria</taxon>
        <taxon>Enterobacterales</taxon>
        <taxon>Erwiniaceae</taxon>
        <taxon>Pantoea</taxon>
    </lineage>
</organism>
<keyword evidence="2" id="KW-0614">Plasmid</keyword>
<name>A0A6B9G2V2_PANCY</name>
<dbReference type="Proteomes" id="UP000502005">
    <property type="component" value="Plasmid pNE1A"/>
</dbReference>
<reference evidence="2 3" key="1">
    <citation type="submission" date="2017-11" db="EMBL/GenBank/DDBJ databases">
        <title>Genome sequence of Pantoea cypripedii NE1.</title>
        <authorList>
            <person name="Nascimento F.X."/>
        </authorList>
    </citation>
    <scope>NUCLEOTIDE SEQUENCE [LARGE SCALE GENOMIC DNA]</scope>
    <source>
        <strain evidence="2 3">NE1</strain>
        <plasmid evidence="3">pne1a</plasmid>
    </source>
</reference>
<evidence type="ECO:0000313" key="2">
    <source>
        <dbReference type="EMBL" id="QGY31891.1"/>
    </source>
</evidence>
<dbReference type="RefSeq" id="WP_208717782.1">
    <property type="nucleotide sequence ID" value="NZ_CP024769.1"/>
</dbReference>
<evidence type="ECO:0000256" key="1">
    <source>
        <dbReference type="SAM" id="Coils"/>
    </source>
</evidence>
<keyword evidence="1" id="KW-0175">Coiled coil</keyword>
<accession>A0A6B9G2V2</accession>
<gene>
    <name evidence="2" type="ORF">CUN67_23205</name>
</gene>
<proteinExistence type="predicted"/>
<sequence length="2893" mass="332921">MKPVIQSVDISCNHSLFMRTLSTCNRVLENVKKITNVPCLPFSQAIYCRLHPLITGVSPTVERKTEYFLNSDYPYQHHIYLSLAINIMKKPENKKLLAKLYEQEAHPVTRFLELTGVAWAIPREVNQDIFVQLVAILEKGGALGKAGPPTDSPFASIPRNMVLLNFFSAFISAKIITVAEINEGVKSLLISAITRLSPGIGGVINMIDNFNPLLSLFPQRTLDVNQLLREETSQYHVKHVQFREGMAYLKRLFSTAAPNILKKNIAKPPVSASSTTVTTPLLGIMSAGAGILVQRPQRTPAIITGITAVTLGGAYATYRYYSSSTIAENVVDNNAEIEHHVWQGEQPSSFNLLDPVRFNSSCYNITNKVRTLLHSDQSGVRLVEEFSDFIFDGHNDIIINNAETLLKNWNVTEFTHQDRDEMNMFLTYIFSVLITPTVKIKSIDLNKIITISRIKFNIIWHKNADKIQHNTITDALNIIRLVISRTLVKSLGIVDLGKLKKLQNFILMQSTPDFMQLQNQGLGDEKVASKKIYYYWIYMGLNYFKNRYLRNEDTKNALIEGEITSYYQARIRFYVKNLSLPSEFSRFENFTRDINNEFFAYHEKDVELERLPIVTFDDVLEDDFRPYGIDIFKPLKFDRASLQIHLPPFKGLAFDYLYKCKNLRDVLRSFDDGIKELHNLMPNMVPMTFRSYLATGTSAFTLRPHPTRNDSKAKYDIISQERNDEHLMLYEAIIDLALKMITSSEDEFINNEEVKLFLIKTENRRFKLIRSIFMPKPLRLAPNVAKRLRYNTRPHCEKGLLFSAVHTRTKEKRIYSLNIEASRVHRQLPVVRLPINKTEEIAGLGDKFLDEHYVFLDKKSFWDPCDKIKEYETSISSPPEKAWEFISERYQRLTTNWCQLTRPSDYIVVFFTEKELGFATSALPLIKKEAMENRKAFLAEQKEKIETAEETESEKDKRKGTWGIIKENIPGISCIDLMNDLIINHEDNVYTSRTENFLQAMICASDSFMPSGLIRSTKTLSKAVHGIFMLKWKKRHQLKLLKEKIKSSYNLPQTSQQRYPSEVEQSISSYEAELVRLDTVIKETQNKLSTALISLAGVPSTIIFPIFNIRSAETAASTISMSLLGLAKKKLKQVNSDLKSLPFQRWEAPRAEDVLEGENYSPPMPPTTNLTCYTDIKHNQNSTTNIFDIHLKDPALYKEIFFSSLHSVDTDEIITTAKQGGWDIQYDYDKMAMFCFRSFAIPVWSYVGRILELENHYQLNANRTELNANFFYQHFKNNLHKKGPVPNLTLTNEQNLLINQAIETINQTLKSNIQAFEFNYLYMLRYLLLEGDTNLLLRITGNDDHDKEAAKREIQQNINYNLQRITLYATRSSIQERFHISVIEYLSSYIEQSIADKPSAITLFCPNLKTFRQRCIQYQRLHPDESMTTPAEYIRTEFYLGEKIKYIYQQYARIEYSIKVLADYNIDEWSGTAAQNSWMEALMEYLSPEMHLQDLKPFLADVTKRLIDAWQKEQHNTLNSAGADIIVGDVVKSEFISLTSIAFRECCNIHKSLLFCQFYLSDEGSWFTFLTNDFISETHRRSRRQIFREHPFYPLPDVKQRSLIESIIEPVKLLKPQLHQNDTHLYHSSLSNLVQNLINFSSRPYHEQLYGHVFTLLTPETISSTDAATFINNVIDDNGMLNPATLKIILRYLPMEKIATADRVLQLLSDIFKIAHPTAPELYQFVFYELQSVMNANWVTLKHLSDEAFITEQSLDFSRRYQQLIEKDVDILTQAIRRYIKAEVRDLLAFSSSFSEMSTVISSDILSELSIQQLCLGGIVAYHLQVRITQLDDLLELFSIAIRDAGIIPYTESALRQLALLSMSGSHYGEDTLTTLASCMQYAGNIQTLLINCIVETQNLTNFLSELNFHNRTTEPHLKLLNQAMTAIQSIQQLFTLVIPERMDRKLRQAHSRGDLTFTWYVTHVPHKTQDVTVAGIGFDIVSQNEGLVFPFTLPLPLCGSFHPVPQKLTNETLTRLCFGKDAKRAIPFNSFSQTPPAHHYQYNESFISEWASHVESEIRVHLHQLATVASEEDFNATKEQTQTWLKRHLPFNKVDVPFIDKINSERIISLAKHPDIQQWKTRQRPNPTNRSSVTWVEEAIAAVMGRFTDWPDDASYLRNPPEIRNPLKPDALPMTGFRGIWWDPMSLACYLGFINENERILYVSLAEDREVLFVLTNHAAHARIWAALSLQETLGEDIAALRRGEISAVLFFENTVPAACLKHSGNPMSDWQLMETQVARNMIGRGVLSPASYLIQQRSNTPSVKLTPYILQYHNGEFVFIFNENSYQKVNYGILNPEGIVQPFPTALIDWPQDMKPSGMTSSKKLFSAGMEFFLAQEKNKPLPEFFPLLNATEQQDIISSWLSEQKSHLAYIHTLSNYTAGIPFKLGFSTTLLTDLNHFMRAAGTSLNTELQKRSGENNPLNDETWDIFSWRDADLHNEMICNATLNNLRKKRKIFYALDFYLKKNILVQKFPHVNSFGWVKKGADILSKVITAIEWFKSPANKFSSSPEQVTRLYQNRLALNQFFAHYNEHPFITPNVFLQTWQHQVDQNWVSYDYQQWQQAFDQLLLITTVFTNDNRAIDRFLNLSEQSWKKAKIAKYAQLFQHNINGTLRYWRTAHQADQLMLIRPAASSQGLSLTSAAHNRPVRLILSAGIGNPRNGGTSPAMLFAPEQSADLLLADTTPADQSTTREHLAGIHNEPHTAREFTTWAKNRFSAPIFMIELSGCGFMYRLQNRINDVIDTEEKEWHEEERKFYTSPETTRFLRTSDFSANNKRFHMDFFNALFSSDILVIRLIMPDPEIVFGLLCDDFTRQHPERAGEDFSTAWFLFKETFEITANVDCTVPPYLIGV</sequence>